<feature type="chain" id="PRO_5029739032" evidence="18">
    <location>
        <begin position="19"/>
        <end position="670"/>
    </location>
</feature>
<dbReference type="PANTHER" id="PTHR32546:SF29">
    <property type="entry name" value="G-PROTEIN COUPLED RECEPTORS FAMILY 3 PROFILE DOMAIN-CONTAINING PROTEIN"/>
    <property type="match status" value="1"/>
</dbReference>
<keyword evidence="12" id="KW-0325">Glycoprotein</keyword>
<keyword evidence="8" id="KW-0297">G-protein coupled receptor</keyword>
<evidence type="ECO:0000256" key="5">
    <source>
        <dbReference type="ARBA" id="ARBA00022729"/>
    </source>
</evidence>
<evidence type="ECO:0000313" key="20">
    <source>
        <dbReference type="EMBL" id="CAD5123183.1"/>
    </source>
</evidence>
<dbReference type="GO" id="GO:0043005">
    <property type="term" value="C:neuron projection"/>
    <property type="evidence" value="ECO:0007669"/>
    <property type="project" value="UniProtKB-SubCell"/>
</dbReference>
<dbReference type="Gene3D" id="3.30.450.20">
    <property type="entry name" value="PAS domain"/>
    <property type="match status" value="1"/>
</dbReference>
<keyword evidence="11" id="KW-0675">Receptor</keyword>
<name>A0A7I8W3X4_9ANNE</name>
<evidence type="ECO:0000313" key="21">
    <source>
        <dbReference type="Proteomes" id="UP000549394"/>
    </source>
</evidence>
<keyword evidence="6 17" id="KW-1133">Transmembrane helix</keyword>
<dbReference type="AlphaFoldDB" id="A0A7I8W3X4"/>
<comment type="subcellular location">
    <subcellularLocation>
        <location evidence="1">Cell projection</location>
        <location evidence="1">Neuron projection</location>
    </subcellularLocation>
    <subcellularLocation>
        <location evidence="16">Postsynaptic cell membrane</location>
        <topology evidence="16">Multi-pass membrane protein</topology>
    </subcellularLocation>
</comment>
<evidence type="ECO:0000256" key="10">
    <source>
        <dbReference type="ARBA" id="ARBA00023157"/>
    </source>
</evidence>
<dbReference type="InterPro" id="IPR043458">
    <property type="entry name" value="GPR158/179"/>
</dbReference>
<dbReference type="Pfam" id="PF22572">
    <property type="entry name" value="GPR158_179_EC"/>
    <property type="match status" value="1"/>
</dbReference>
<evidence type="ECO:0000256" key="16">
    <source>
        <dbReference type="ARBA" id="ARBA00034104"/>
    </source>
</evidence>
<evidence type="ECO:0000256" key="3">
    <source>
        <dbReference type="ARBA" id="ARBA00022475"/>
    </source>
</evidence>
<feature type="transmembrane region" description="Helical" evidence="17">
    <location>
        <begin position="359"/>
        <end position="382"/>
    </location>
</feature>
<keyword evidence="5 18" id="KW-0732">Signal</keyword>
<evidence type="ECO:0000256" key="14">
    <source>
        <dbReference type="ARBA" id="ARBA00023257"/>
    </source>
</evidence>
<feature type="transmembrane region" description="Helical" evidence="17">
    <location>
        <begin position="466"/>
        <end position="487"/>
    </location>
</feature>
<keyword evidence="15" id="KW-0966">Cell projection</keyword>
<evidence type="ECO:0000256" key="7">
    <source>
        <dbReference type="ARBA" id="ARBA00023018"/>
    </source>
</evidence>
<evidence type="ECO:0000259" key="19">
    <source>
        <dbReference type="PROSITE" id="PS50259"/>
    </source>
</evidence>
<dbReference type="Pfam" id="PF00003">
    <property type="entry name" value="7tm_3"/>
    <property type="match status" value="1"/>
</dbReference>
<keyword evidence="21" id="KW-1185">Reference proteome</keyword>
<feature type="transmembrane region" description="Helical" evidence="17">
    <location>
        <begin position="394"/>
        <end position="414"/>
    </location>
</feature>
<protein>
    <submittedName>
        <fullName evidence="20">DgyrCDS11550</fullName>
    </submittedName>
</protein>
<keyword evidence="7" id="KW-0770">Synapse</keyword>
<keyword evidence="14" id="KW-0628">Postsynaptic cell membrane</keyword>
<keyword evidence="10" id="KW-1015">Disulfide bond</keyword>
<evidence type="ECO:0000256" key="11">
    <source>
        <dbReference type="ARBA" id="ARBA00023170"/>
    </source>
</evidence>
<evidence type="ECO:0000256" key="2">
    <source>
        <dbReference type="ARBA" id="ARBA00007242"/>
    </source>
</evidence>
<dbReference type="CDD" id="cd12913">
    <property type="entry name" value="PDC1_MCP_like"/>
    <property type="match status" value="1"/>
</dbReference>
<sequence>MSNMNGILLLLLFRGMLSSSTQTIDERYQKAKTALEYVERVRTSSCNGGTEETLPVSFDHRIWAEYAHVAIKMANLLTKIVITNSNKLDTTEKFLFDLVRNNVDNDSPIFGSAIAVEEWVYPKFKTFCPYSYKKKGVFAHDISLNYNYLSNATEWYHTLRFKNWTSARVSVNEVTYRHNSTSHSAKKLIYQPMSVMEYGHWTAPYYDCGGGDIWMVTYSSPIFGFKPNNIPFFRGIATIDIELTNIDINQCDLEDNPTRTTSSSVDVFRGTHNCPLSTTCVPILGQGFIRGAYKCVCSVGYYFPDISASVKSYNGSSIEEALANATSITQFQCKKCAEGCETCIDDSPCLYSFVLPIRVALLVLVVILFASVICLSAGISIFRNTRAIKSASPLFLHFMAVGSALMCTSTLFTYPEPTWATCVSAMWTEHIGFALAYGALLLKTWRISAIFTVKSAKKLNLSDRKLARGFIPIVLFATIFLAVWTGVGKPEVIWSKTSSDLKFKSCDYGFWEYIAIVVEFCFLLWGVYLCYIVRKAPSHFNESKYITWSIYNNVILGTFMIIIERFIAFQRGPDIIYLCRWIHLQVAVTGMLTLICIPKFYAIVSKKKDDAINNDNFTITGRTVGPMVSAPTDVFEAGKPLRDVSTQTESCLIKVCNSTTDNFKLPLPAN</sequence>
<feature type="signal peptide" evidence="18">
    <location>
        <begin position="1"/>
        <end position="18"/>
    </location>
</feature>
<dbReference type="InterPro" id="IPR017978">
    <property type="entry name" value="GPCR_3_C"/>
</dbReference>
<reference evidence="20 21" key="1">
    <citation type="submission" date="2020-08" db="EMBL/GenBank/DDBJ databases">
        <authorList>
            <person name="Hejnol A."/>
        </authorList>
    </citation>
    <scope>NUCLEOTIDE SEQUENCE [LARGE SCALE GENOMIC DNA]</scope>
</reference>
<gene>
    <name evidence="20" type="ORF">DGYR_LOCUS10889</name>
</gene>
<dbReference type="PANTHER" id="PTHR32546">
    <property type="entry name" value="G-PROTEIN COUPLED RECEPTOR 158-RELATED"/>
    <property type="match status" value="1"/>
</dbReference>
<dbReference type="InterPro" id="IPR054714">
    <property type="entry name" value="GPR158_179_extracellular"/>
</dbReference>
<evidence type="ECO:0000256" key="6">
    <source>
        <dbReference type="ARBA" id="ARBA00022989"/>
    </source>
</evidence>
<evidence type="ECO:0000256" key="13">
    <source>
        <dbReference type="ARBA" id="ARBA00023224"/>
    </source>
</evidence>
<organism evidence="20 21">
    <name type="scientific">Dimorphilus gyrociliatus</name>
    <dbReference type="NCBI Taxonomy" id="2664684"/>
    <lineage>
        <taxon>Eukaryota</taxon>
        <taxon>Metazoa</taxon>
        <taxon>Spiralia</taxon>
        <taxon>Lophotrochozoa</taxon>
        <taxon>Annelida</taxon>
        <taxon>Polychaeta</taxon>
        <taxon>Polychaeta incertae sedis</taxon>
        <taxon>Dinophilidae</taxon>
        <taxon>Dimorphilus</taxon>
    </lineage>
</organism>
<dbReference type="EMBL" id="CAJFCJ010000019">
    <property type="protein sequence ID" value="CAD5123183.1"/>
    <property type="molecule type" value="Genomic_DNA"/>
</dbReference>
<evidence type="ECO:0000256" key="1">
    <source>
        <dbReference type="ARBA" id="ARBA00004487"/>
    </source>
</evidence>
<dbReference type="GO" id="GO:0045211">
    <property type="term" value="C:postsynaptic membrane"/>
    <property type="evidence" value="ECO:0007669"/>
    <property type="project" value="UniProtKB-SubCell"/>
</dbReference>
<feature type="transmembrane region" description="Helical" evidence="17">
    <location>
        <begin position="545"/>
        <end position="563"/>
    </location>
</feature>
<evidence type="ECO:0000256" key="8">
    <source>
        <dbReference type="ARBA" id="ARBA00023040"/>
    </source>
</evidence>
<evidence type="ECO:0000256" key="9">
    <source>
        <dbReference type="ARBA" id="ARBA00023136"/>
    </source>
</evidence>
<dbReference type="PROSITE" id="PS50259">
    <property type="entry name" value="G_PROTEIN_RECEP_F3_4"/>
    <property type="match status" value="1"/>
</dbReference>
<evidence type="ECO:0000256" key="18">
    <source>
        <dbReference type="SAM" id="SignalP"/>
    </source>
</evidence>
<feature type="transmembrane region" description="Helical" evidence="17">
    <location>
        <begin position="575"/>
        <end position="597"/>
    </location>
</feature>
<feature type="transmembrane region" description="Helical" evidence="17">
    <location>
        <begin position="426"/>
        <end position="445"/>
    </location>
</feature>
<keyword evidence="13" id="KW-0807">Transducer</keyword>
<keyword evidence="3" id="KW-1003">Cell membrane</keyword>
<keyword evidence="4 17" id="KW-0812">Transmembrane</keyword>
<dbReference type="Proteomes" id="UP000549394">
    <property type="component" value="Unassembled WGS sequence"/>
</dbReference>
<dbReference type="OrthoDB" id="2129233at2759"/>
<evidence type="ECO:0000256" key="12">
    <source>
        <dbReference type="ARBA" id="ARBA00023180"/>
    </source>
</evidence>
<accession>A0A7I8W3X4</accession>
<evidence type="ECO:0000256" key="4">
    <source>
        <dbReference type="ARBA" id="ARBA00022692"/>
    </source>
</evidence>
<dbReference type="GO" id="GO:0004930">
    <property type="term" value="F:G protein-coupled receptor activity"/>
    <property type="evidence" value="ECO:0007669"/>
    <property type="project" value="UniProtKB-KW"/>
</dbReference>
<evidence type="ECO:0000256" key="15">
    <source>
        <dbReference type="ARBA" id="ARBA00023273"/>
    </source>
</evidence>
<proteinExistence type="inferred from homology"/>
<dbReference type="CDD" id="cd15293">
    <property type="entry name" value="7tmC_GPR158-like"/>
    <property type="match status" value="1"/>
</dbReference>
<comment type="caution">
    <text evidence="20">The sequence shown here is derived from an EMBL/GenBank/DDBJ whole genome shotgun (WGS) entry which is preliminary data.</text>
</comment>
<feature type="transmembrane region" description="Helical" evidence="17">
    <location>
        <begin position="510"/>
        <end position="533"/>
    </location>
</feature>
<feature type="domain" description="G-protein coupled receptors family 3 profile" evidence="19">
    <location>
        <begin position="357"/>
        <end position="619"/>
    </location>
</feature>
<comment type="similarity">
    <text evidence="2">Belongs to the G-protein coupled receptor 3 family.</text>
</comment>
<evidence type="ECO:0000256" key="17">
    <source>
        <dbReference type="SAM" id="Phobius"/>
    </source>
</evidence>
<keyword evidence="9 17" id="KW-0472">Membrane</keyword>